<comment type="caution">
    <text evidence="1">The sequence shown here is derived from an EMBL/GenBank/DDBJ whole genome shotgun (WGS) entry which is preliminary data.</text>
</comment>
<name>A0A2N5CDZ4_9BURK</name>
<dbReference type="InterPro" id="IPR021830">
    <property type="entry name" value="DUF3422"/>
</dbReference>
<dbReference type="Pfam" id="PF11902">
    <property type="entry name" value="DUF3422"/>
    <property type="match status" value="1"/>
</dbReference>
<accession>A0A2N5CDZ4</accession>
<dbReference type="AlphaFoldDB" id="A0A2N5CDZ4"/>
<evidence type="ECO:0000313" key="2">
    <source>
        <dbReference type="Proteomes" id="UP000234341"/>
    </source>
</evidence>
<dbReference type="EMBL" id="PJRP01000004">
    <property type="protein sequence ID" value="PLQ00460.1"/>
    <property type="molecule type" value="Genomic_DNA"/>
</dbReference>
<gene>
    <name evidence="1" type="ORF">CYJ10_12660</name>
</gene>
<dbReference type="OrthoDB" id="9767470at2"/>
<sequence>MDTSGKPATLLDHPLRASLAAELHARPFLRLTGSASVTHYAIYTESDPAVHERLLRALCIETGMASPTPGARHYAAESAFGWHLKWERHTEFSTFTFAAPRSDRAYFDDLAIRGVPPQWLEMLGGIRFHALRMELLSAGAGEAVCAHLRDWLAGPTLVGSRVLDGGKVFSDWRIGADGHMRILAIDDDFREEQGGRLLQRLYEIETYRMMALLALPVARSMGGELDEIHAALQALMRNMNTQRAGDNDAELLVQLTDLAARVESLAEHGGRFSASWAYERLVLARIQELREQRIEGMPMISEFMERRFAPAMETCKSVWMRHEQLAARIARAVDLLRTRVNLTQERDVTRLLAGLDQTSRNQLHLQHAVEGLSVAAISYYVLSLAAAGFKALHVMHLPIEPELAEGLLIAPVVLAVFFITKRSRTRHAQGGRLSHAGGAVRATAIQSAPTQIL</sequence>
<evidence type="ECO:0000313" key="1">
    <source>
        <dbReference type="EMBL" id="PLQ00460.1"/>
    </source>
</evidence>
<dbReference type="Proteomes" id="UP000234341">
    <property type="component" value="Unassembled WGS sequence"/>
</dbReference>
<dbReference type="RefSeq" id="WP_101681830.1">
    <property type="nucleotide sequence ID" value="NZ_PJRP01000004.1"/>
</dbReference>
<protein>
    <submittedName>
        <fullName evidence="1">DUF3422 domain-containing protein</fullName>
    </submittedName>
</protein>
<proteinExistence type="predicted"/>
<organism evidence="1 2">
    <name type="scientific">Cupriavidus pauculus</name>
    <dbReference type="NCBI Taxonomy" id="82633"/>
    <lineage>
        <taxon>Bacteria</taxon>
        <taxon>Pseudomonadati</taxon>
        <taxon>Pseudomonadota</taxon>
        <taxon>Betaproteobacteria</taxon>
        <taxon>Burkholderiales</taxon>
        <taxon>Burkholderiaceae</taxon>
        <taxon>Cupriavidus</taxon>
    </lineage>
</organism>
<reference evidence="1 2" key="1">
    <citation type="submission" date="2017-12" db="EMBL/GenBank/DDBJ databases">
        <title>Genome sequence of the active heterotrophic nitrifier-denitrifier, Cupriavidus pauculus UM1.</title>
        <authorList>
            <person name="Putonti C."/>
            <person name="Castignetti D."/>
        </authorList>
    </citation>
    <scope>NUCLEOTIDE SEQUENCE [LARGE SCALE GENOMIC DNA]</scope>
    <source>
        <strain evidence="1 2">UM1</strain>
    </source>
</reference>